<feature type="compositionally biased region" description="Polar residues" evidence="1">
    <location>
        <begin position="28"/>
        <end position="44"/>
    </location>
</feature>
<reference evidence="2 3" key="1">
    <citation type="journal article" date="2019" name="Nat. Ecol. Evol.">
        <title>Megaphylogeny resolves global patterns of mushroom evolution.</title>
        <authorList>
            <person name="Varga T."/>
            <person name="Krizsan K."/>
            <person name="Foldi C."/>
            <person name="Dima B."/>
            <person name="Sanchez-Garcia M."/>
            <person name="Sanchez-Ramirez S."/>
            <person name="Szollosi G.J."/>
            <person name="Szarkandi J.G."/>
            <person name="Papp V."/>
            <person name="Albert L."/>
            <person name="Andreopoulos W."/>
            <person name="Angelini C."/>
            <person name="Antonin V."/>
            <person name="Barry K.W."/>
            <person name="Bougher N.L."/>
            <person name="Buchanan P."/>
            <person name="Buyck B."/>
            <person name="Bense V."/>
            <person name="Catcheside P."/>
            <person name="Chovatia M."/>
            <person name="Cooper J."/>
            <person name="Damon W."/>
            <person name="Desjardin D."/>
            <person name="Finy P."/>
            <person name="Geml J."/>
            <person name="Haridas S."/>
            <person name="Hughes K."/>
            <person name="Justo A."/>
            <person name="Karasinski D."/>
            <person name="Kautmanova I."/>
            <person name="Kiss B."/>
            <person name="Kocsube S."/>
            <person name="Kotiranta H."/>
            <person name="LaButti K.M."/>
            <person name="Lechner B.E."/>
            <person name="Liimatainen K."/>
            <person name="Lipzen A."/>
            <person name="Lukacs Z."/>
            <person name="Mihaltcheva S."/>
            <person name="Morgado L.N."/>
            <person name="Niskanen T."/>
            <person name="Noordeloos M.E."/>
            <person name="Ohm R.A."/>
            <person name="Ortiz-Santana B."/>
            <person name="Ovrebo C."/>
            <person name="Racz N."/>
            <person name="Riley R."/>
            <person name="Savchenko A."/>
            <person name="Shiryaev A."/>
            <person name="Soop K."/>
            <person name="Spirin V."/>
            <person name="Szebenyi C."/>
            <person name="Tomsovsky M."/>
            <person name="Tulloss R.E."/>
            <person name="Uehling J."/>
            <person name="Grigoriev I.V."/>
            <person name="Vagvolgyi C."/>
            <person name="Papp T."/>
            <person name="Martin F.M."/>
            <person name="Miettinen O."/>
            <person name="Hibbett D.S."/>
            <person name="Nagy L.G."/>
        </authorList>
    </citation>
    <scope>NUCLEOTIDE SEQUENCE [LARGE SCALE GENOMIC DNA]</scope>
    <source>
        <strain evidence="2 3">FP101781</strain>
    </source>
</reference>
<comment type="caution">
    <text evidence="2">The sequence shown here is derived from an EMBL/GenBank/DDBJ whole genome shotgun (WGS) entry which is preliminary data.</text>
</comment>
<feature type="compositionally biased region" description="Basic and acidic residues" evidence="1">
    <location>
        <begin position="51"/>
        <end position="62"/>
    </location>
</feature>
<keyword evidence="3" id="KW-1185">Reference proteome</keyword>
<proteinExistence type="predicted"/>
<dbReference type="EMBL" id="QPFP01000367">
    <property type="protein sequence ID" value="TEB15136.1"/>
    <property type="molecule type" value="Genomic_DNA"/>
</dbReference>
<evidence type="ECO:0000256" key="1">
    <source>
        <dbReference type="SAM" id="MobiDB-lite"/>
    </source>
</evidence>
<feature type="compositionally biased region" description="Polar residues" evidence="1">
    <location>
        <begin position="65"/>
        <end position="78"/>
    </location>
</feature>
<dbReference type="AlphaFoldDB" id="A0A4Y7S205"/>
<gene>
    <name evidence="2" type="ORF">FA13DRAFT_852713</name>
</gene>
<feature type="compositionally biased region" description="Low complexity" evidence="1">
    <location>
        <begin position="87"/>
        <end position="98"/>
    </location>
</feature>
<organism evidence="2 3">
    <name type="scientific">Coprinellus micaceus</name>
    <name type="common">Glistening ink-cap mushroom</name>
    <name type="synonym">Coprinus micaceus</name>
    <dbReference type="NCBI Taxonomy" id="71717"/>
    <lineage>
        <taxon>Eukaryota</taxon>
        <taxon>Fungi</taxon>
        <taxon>Dikarya</taxon>
        <taxon>Basidiomycota</taxon>
        <taxon>Agaricomycotina</taxon>
        <taxon>Agaricomycetes</taxon>
        <taxon>Agaricomycetidae</taxon>
        <taxon>Agaricales</taxon>
        <taxon>Agaricineae</taxon>
        <taxon>Psathyrellaceae</taxon>
        <taxon>Coprinellus</taxon>
    </lineage>
</organism>
<accession>A0A4Y7S205</accession>
<evidence type="ECO:0000313" key="2">
    <source>
        <dbReference type="EMBL" id="TEB15136.1"/>
    </source>
</evidence>
<name>A0A4Y7S205_COPMI</name>
<evidence type="ECO:0000313" key="3">
    <source>
        <dbReference type="Proteomes" id="UP000298030"/>
    </source>
</evidence>
<protein>
    <submittedName>
        <fullName evidence="2">Uncharacterized protein</fullName>
    </submittedName>
</protein>
<feature type="region of interest" description="Disordered" evidence="1">
    <location>
        <begin position="25"/>
        <end position="126"/>
    </location>
</feature>
<dbReference type="Proteomes" id="UP000298030">
    <property type="component" value="Unassembled WGS sequence"/>
</dbReference>
<sequence>MGCTSISGFSKQPAVSPFLCNVRRLGASPSTANTPHRNASNEKQGSGLFKISDRPKPEEKAKLQPSETLPQRSSTPTMRKSHSAQKSSRSFPFTSPRPKTLGPPSMSRHETPRLSTTPFNATPRDDGPQWTLLIDLVATLQASGYPRAWNKEAKTLTKLFDPILASRGLYKNLLEHNRR</sequence>